<dbReference type="RefSeq" id="XP_040724133.1">
    <property type="nucleotide sequence ID" value="XM_040869698.1"/>
</dbReference>
<gene>
    <name evidence="1" type="ORF">BCR37DRAFT_381446</name>
</gene>
<evidence type="ECO:0000313" key="2">
    <source>
        <dbReference type="Proteomes" id="UP000193685"/>
    </source>
</evidence>
<evidence type="ECO:0000313" key="1">
    <source>
        <dbReference type="EMBL" id="ORY79999.1"/>
    </source>
</evidence>
<dbReference type="Proteomes" id="UP000193685">
    <property type="component" value="Unassembled WGS sequence"/>
</dbReference>
<dbReference type="GeneID" id="63786297"/>
<organism evidence="1 2">
    <name type="scientific">Protomyces lactucae-debilis</name>
    <dbReference type="NCBI Taxonomy" id="2754530"/>
    <lineage>
        <taxon>Eukaryota</taxon>
        <taxon>Fungi</taxon>
        <taxon>Dikarya</taxon>
        <taxon>Ascomycota</taxon>
        <taxon>Taphrinomycotina</taxon>
        <taxon>Taphrinomycetes</taxon>
        <taxon>Taphrinales</taxon>
        <taxon>Protomycetaceae</taxon>
        <taxon>Protomyces</taxon>
    </lineage>
</organism>
<sequence>MTQAFVLGGLYLIAAGIYTAKCSGSSRFSTVSKAKALGLTYPVYLVGFLDTCKDNRFLPLILDGQTQSLTHPKRIIDCLDAILLEWREHVACVELRHVACATVQYCLTDLMDTRGEVAHRTGSK</sequence>
<dbReference type="AlphaFoldDB" id="A0A1Y2F820"/>
<proteinExistence type="predicted"/>
<keyword evidence="2" id="KW-1185">Reference proteome</keyword>
<protein>
    <submittedName>
        <fullName evidence="1">Uncharacterized protein</fullName>
    </submittedName>
</protein>
<accession>A0A1Y2F820</accession>
<reference evidence="1 2" key="1">
    <citation type="submission" date="2016-07" db="EMBL/GenBank/DDBJ databases">
        <title>Pervasive Adenine N6-methylation of Active Genes in Fungi.</title>
        <authorList>
            <consortium name="DOE Joint Genome Institute"/>
            <person name="Mondo S.J."/>
            <person name="Dannebaum R.O."/>
            <person name="Kuo R.C."/>
            <person name="Labutti K."/>
            <person name="Haridas S."/>
            <person name="Kuo A."/>
            <person name="Salamov A."/>
            <person name="Ahrendt S.R."/>
            <person name="Lipzen A."/>
            <person name="Sullivan W."/>
            <person name="Andreopoulos W.B."/>
            <person name="Clum A."/>
            <person name="Lindquist E."/>
            <person name="Daum C."/>
            <person name="Ramamoorthy G.K."/>
            <person name="Gryganskyi A."/>
            <person name="Culley D."/>
            <person name="Magnuson J.K."/>
            <person name="James T.Y."/>
            <person name="O'Malley M.A."/>
            <person name="Stajich J.E."/>
            <person name="Spatafora J.W."/>
            <person name="Visel A."/>
            <person name="Grigoriev I.V."/>
        </authorList>
    </citation>
    <scope>NUCLEOTIDE SEQUENCE [LARGE SCALE GENOMIC DNA]</scope>
    <source>
        <strain evidence="1 2">12-1054</strain>
    </source>
</reference>
<name>A0A1Y2F820_PROLT</name>
<comment type="caution">
    <text evidence="1">The sequence shown here is derived from an EMBL/GenBank/DDBJ whole genome shotgun (WGS) entry which is preliminary data.</text>
</comment>
<dbReference type="EMBL" id="MCFI01000014">
    <property type="protein sequence ID" value="ORY79999.1"/>
    <property type="molecule type" value="Genomic_DNA"/>
</dbReference>